<dbReference type="InterPro" id="IPR018168">
    <property type="entry name" value="Ubi_Hdrlase_CS"/>
</dbReference>
<dbReference type="AlphaFoldDB" id="A0A939RVV4"/>
<feature type="domain" description="FAD-binding" evidence="8">
    <location>
        <begin position="7"/>
        <end position="317"/>
    </location>
</feature>
<dbReference type="GO" id="GO:0006744">
    <property type="term" value="P:ubiquinone biosynthetic process"/>
    <property type="evidence" value="ECO:0007669"/>
    <property type="project" value="InterPro"/>
</dbReference>
<dbReference type="GO" id="GO:0071949">
    <property type="term" value="F:FAD binding"/>
    <property type="evidence" value="ECO:0007669"/>
    <property type="project" value="InterPro"/>
</dbReference>
<keyword evidence="9" id="KW-0830">Ubiquinone</keyword>
<dbReference type="PRINTS" id="PR00420">
    <property type="entry name" value="RNGMNOXGNASE"/>
</dbReference>
<protein>
    <submittedName>
        <fullName evidence="9">Ubiquinone biosynthesis hydroxylase</fullName>
    </submittedName>
</protein>
<evidence type="ECO:0000256" key="4">
    <source>
        <dbReference type="ARBA" id="ARBA00022630"/>
    </source>
</evidence>
<gene>
    <name evidence="10" type="ORF">J4G43_001350</name>
    <name evidence="9" type="ORF">J4G43_03605</name>
</gene>
<evidence type="ECO:0000256" key="1">
    <source>
        <dbReference type="ARBA" id="ARBA00001974"/>
    </source>
</evidence>
<dbReference type="InterPro" id="IPR036188">
    <property type="entry name" value="FAD/NAD-bd_sf"/>
</dbReference>
<dbReference type="FunFam" id="3.50.50.60:FF:000021">
    <property type="entry name" value="Ubiquinone biosynthesis monooxygenase COQ6"/>
    <property type="match status" value="1"/>
</dbReference>
<sequence length="406" mass="43574">MPVQGSIVIGGGAFAGLALALALRQGLGPEIPVTVADPALATRPSRDPRATAIVAACRRLFEAIGAWDAVRGEAQPILDMVVTDSKLEDATRPVFLNFAGDVAPGEPFAHMIENRRLIDALVVRAEAEGIDLRATTVASYDARPEGVDVTLGDGSVIAASLLVAADGARSKLRERAGIVTHGWEYDQSGIVVTVGHERDHDGRAEEHFLPAGPFAILPLSGKRSSLVWTDRRSEAARIIALSDEEFHGELERRFGLHLGEVKALDKPRAFPLSYFVARSFIAERLALVGDSAHVIHPIAGQGLNMGLKDVAALAEVVVDAARLGMDLGGVDVLERYQRWRRFDTMAMGVATNSLNFLFSNQSTLLRTVRDIGLGLVDRAPPLKNLFIRQAAGLTGEIPRLLKGEAL</sequence>
<comment type="pathway">
    <text evidence="2">Cofactor biosynthesis; ubiquinone biosynthesis.</text>
</comment>
<dbReference type="RefSeq" id="WP_208083840.1">
    <property type="nucleotide sequence ID" value="NZ_CP086136.1"/>
</dbReference>
<evidence type="ECO:0000256" key="5">
    <source>
        <dbReference type="ARBA" id="ARBA00022827"/>
    </source>
</evidence>
<keyword evidence="4" id="KW-0285">Flavoprotein</keyword>
<dbReference type="InterPro" id="IPR010971">
    <property type="entry name" value="UbiH/COQ6"/>
</dbReference>
<dbReference type="PANTHER" id="PTHR43876">
    <property type="entry name" value="UBIQUINONE BIOSYNTHESIS MONOOXYGENASE COQ6, MITOCHONDRIAL"/>
    <property type="match status" value="1"/>
</dbReference>
<organism evidence="9">
    <name type="scientific">Bradyrhizobium barranii subsp. barranii</name>
    <dbReference type="NCBI Taxonomy" id="2823807"/>
    <lineage>
        <taxon>Bacteria</taxon>
        <taxon>Pseudomonadati</taxon>
        <taxon>Pseudomonadota</taxon>
        <taxon>Alphaproteobacteria</taxon>
        <taxon>Hyphomicrobiales</taxon>
        <taxon>Nitrobacteraceae</taxon>
        <taxon>Bradyrhizobium</taxon>
        <taxon>Bradyrhizobium barranii</taxon>
    </lineage>
</organism>
<proteinExistence type="inferred from homology"/>
<dbReference type="PROSITE" id="PS01304">
    <property type="entry name" value="UBIH"/>
    <property type="match status" value="1"/>
</dbReference>
<evidence type="ECO:0000256" key="3">
    <source>
        <dbReference type="ARBA" id="ARBA00005349"/>
    </source>
</evidence>
<accession>A0A939RVV4</accession>
<dbReference type="Pfam" id="PF01494">
    <property type="entry name" value="FAD_binding_3"/>
    <property type="match status" value="1"/>
</dbReference>
<dbReference type="NCBIfam" id="NF005599">
    <property type="entry name" value="PRK07333.1"/>
    <property type="match status" value="1"/>
</dbReference>
<keyword evidence="7" id="KW-0503">Monooxygenase</keyword>
<evidence type="ECO:0000259" key="8">
    <source>
        <dbReference type="Pfam" id="PF01494"/>
    </source>
</evidence>
<dbReference type="GO" id="GO:0004497">
    <property type="term" value="F:monooxygenase activity"/>
    <property type="evidence" value="ECO:0007669"/>
    <property type="project" value="UniProtKB-KW"/>
</dbReference>
<dbReference type="EMBL" id="CP086136">
    <property type="protein sequence ID" value="UEM13032.1"/>
    <property type="molecule type" value="Genomic_DNA"/>
</dbReference>
<reference evidence="9" key="1">
    <citation type="submission" date="2021-03" db="EMBL/GenBank/DDBJ databases">
        <title>Whole Genome Sequence of Bradyrhizobium sp. Strain 144S4.</title>
        <authorList>
            <person name="Bromfield E.S.P."/>
            <person name="Cloutier S."/>
        </authorList>
    </citation>
    <scope>NUCLEOTIDE SEQUENCE [LARGE SCALE GENOMIC DNA]</scope>
    <source>
        <strain evidence="9">144S4</strain>
    </source>
</reference>
<dbReference type="EMBL" id="JAGEMI010000001">
    <property type="protein sequence ID" value="MBO1860092.1"/>
    <property type="molecule type" value="Genomic_DNA"/>
</dbReference>
<keyword evidence="6" id="KW-0560">Oxidoreductase</keyword>
<evidence type="ECO:0000256" key="6">
    <source>
        <dbReference type="ARBA" id="ARBA00023002"/>
    </source>
</evidence>
<dbReference type="Proteomes" id="UP000664702">
    <property type="component" value="Chromosome"/>
</dbReference>
<dbReference type="NCBIfam" id="TIGR01988">
    <property type="entry name" value="Ubi-OHases"/>
    <property type="match status" value="1"/>
</dbReference>
<name>A0A939RVV4_9BRAD</name>
<dbReference type="InterPro" id="IPR002938">
    <property type="entry name" value="FAD-bd"/>
</dbReference>
<dbReference type="InterPro" id="IPR051205">
    <property type="entry name" value="UbiH/COQ6_monooxygenase"/>
</dbReference>
<evidence type="ECO:0000256" key="7">
    <source>
        <dbReference type="ARBA" id="ARBA00023033"/>
    </source>
</evidence>
<dbReference type="SUPFAM" id="SSF51905">
    <property type="entry name" value="FAD/NAD(P)-binding domain"/>
    <property type="match status" value="1"/>
</dbReference>
<comment type="cofactor">
    <cofactor evidence="1">
        <name>FAD</name>
        <dbReference type="ChEBI" id="CHEBI:57692"/>
    </cofactor>
</comment>
<dbReference type="PANTHER" id="PTHR43876:SF7">
    <property type="entry name" value="UBIQUINONE BIOSYNTHESIS MONOOXYGENASE COQ6, MITOCHONDRIAL"/>
    <property type="match status" value="1"/>
</dbReference>
<evidence type="ECO:0000313" key="9">
    <source>
        <dbReference type="EMBL" id="MBO1860092.1"/>
    </source>
</evidence>
<evidence type="ECO:0000313" key="11">
    <source>
        <dbReference type="Proteomes" id="UP000664702"/>
    </source>
</evidence>
<dbReference type="GO" id="GO:0016705">
    <property type="term" value="F:oxidoreductase activity, acting on paired donors, with incorporation or reduction of molecular oxygen"/>
    <property type="evidence" value="ECO:0007669"/>
    <property type="project" value="InterPro"/>
</dbReference>
<evidence type="ECO:0000313" key="10">
    <source>
        <dbReference type="EMBL" id="UEM13032.1"/>
    </source>
</evidence>
<dbReference type="KEGG" id="bban:J4G43_001350"/>
<keyword evidence="5" id="KW-0274">FAD</keyword>
<dbReference type="Gene3D" id="3.50.50.60">
    <property type="entry name" value="FAD/NAD(P)-binding domain"/>
    <property type="match status" value="2"/>
</dbReference>
<evidence type="ECO:0000256" key="2">
    <source>
        <dbReference type="ARBA" id="ARBA00004749"/>
    </source>
</evidence>
<reference evidence="10 11" key="2">
    <citation type="journal article" date="2022" name="Int. J. Syst. Evol. Microbiol.">
        <title>Strains of Bradyrhizobium barranii sp. nov. associated with legumes native to Canada are symbionts of soybeans and belong to different subspecies (subsp. barranii subsp. nov. and subsp. apii subsp. nov.) and symbiovars (sv. glycinearum and sv. septentrionale).</title>
        <authorList>
            <person name="Bromfield E.S.P."/>
            <person name="Cloutier S."/>
            <person name="Wasai-Hara S."/>
            <person name="Minamisawa K."/>
        </authorList>
    </citation>
    <scope>NUCLEOTIDE SEQUENCE [LARGE SCALE GENOMIC DNA]</scope>
    <source>
        <strain evidence="10 11">144S4</strain>
    </source>
</reference>
<dbReference type="GO" id="GO:0110142">
    <property type="term" value="C:ubiquinone biosynthesis complex"/>
    <property type="evidence" value="ECO:0007669"/>
    <property type="project" value="UniProtKB-ARBA"/>
</dbReference>
<comment type="similarity">
    <text evidence="3">Belongs to the UbiH/COQ6 family.</text>
</comment>